<feature type="non-terminal residue" evidence="1">
    <location>
        <position position="82"/>
    </location>
</feature>
<keyword evidence="2" id="KW-1185">Reference proteome</keyword>
<organism evidence="1 2">
    <name type="scientific">Trifolium medium</name>
    <dbReference type="NCBI Taxonomy" id="97028"/>
    <lineage>
        <taxon>Eukaryota</taxon>
        <taxon>Viridiplantae</taxon>
        <taxon>Streptophyta</taxon>
        <taxon>Embryophyta</taxon>
        <taxon>Tracheophyta</taxon>
        <taxon>Spermatophyta</taxon>
        <taxon>Magnoliopsida</taxon>
        <taxon>eudicotyledons</taxon>
        <taxon>Gunneridae</taxon>
        <taxon>Pentapetalae</taxon>
        <taxon>rosids</taxon>
        <taxon>fabids</taxon>
        <taxon>Fabales</taxon>
        <taxon>Fabaceae</taxon>
        <taxon>Papilionoideae</taxon>
        <taxon>50 kb inversion clade</taxon>
        <taxon>NPAAA clade</taxon>
        <taxon>Hologalegina</taxon>
        <taxon>IRL clade</taxon>
        <taxon>Trifolieae</taxon>
        <taxon>Trifolium</taxon>
    </lineage>
</organism>
<name>A0A392QYC2_9FABA</name>
<comment type="caution">
    <text evidence="1">The sequence shown here is derived from an EMBL/GenBank/DDBJ whole genome shotgun (WGS) entry which is preliminary data.</text>
</comment>
<dbReference type="EMBL" id="LXQA010164603">
    <property type="protein sequence ID" value="MCI28265.1"/>
    <property type="molecule type" value="Genomic_DNA"/>
</dbReference>
<dbReference type="AlphaFoldDB" id="A0A392QYC2"/>
<dbReference type="Proteomes" id="UP000265520">
    <property type="component" value="Unassembled WGS sequence"/>
</dbReference>
<accession>A0A392QYC2</accession>
<evidence type="ECO:0000313" key="1">
    <source>
        <dbReference type="EMBL" id="MCI28265.1"/>
    </source>
</evidence>
<sequence>MRGGARIWNSLDEEGFAIYSWGVCHEERFMHEEMFVQCLRVCSLAWNHEEDAWSVGWDLKRQTNRLICHMSQLVKRRHNGLR</sequence>
<evidence type="ECO:0000313" key="2">
    <source>
        <dbReference type="Proteomes" id="UP000265520"/>
    </source>
</evidence>
<proteinExistence type="predicted"/>
<reference evidence="1 2" key="1">
    <citation type="journal article" date="2018" name="Front. Plant Sci.">
        <title>Red Clover (Trifolium pratense) and Zigzag Clover (T. medium) - A Picture of Genomic Similarities and Differences.</title>
        <authorList>
            <person name="Dluhosova J."/>
            <person name="Istvanek J."/>
            <person name="Nedelnik J."/>
            <person name="Repkova J."/>
        </authorList>
    </citation>
    <scope>NUCLEOTIDE SEQUENCE [LARGE SCALE GENOMIC DNA]</scope>
    <source>
        <strain evidence="2">cv. 10/8</strain>
        <tissue evidence="1">Leaf</tissue>
    </source>
</reference>
<protein>
    <submittedName>
        <fullName evidence="1">Uncharacterized protein</fullName>
    </submittedName>
</protein>